<keyword evidence="2" id="KW-0460">Magnesium</keyword>
<dbReference type="InterPro" id="IPR008949">
    <property type="entry name" value="Isoprenoid_synthase_dom_sf"/>
</dbReference>
<evidence type="ECO:0000256" key="3">
    <source>
        <dbReference type="SAM" id="MobiDB-lite"/>
    </source>
</evidence>
<feature type="compositionally biased region" description="Basic and acidic residues" evidence="3">
    <location>
        <begin position="112"/>
        <end position="125"/>
    </location>
</feature>
<evidence type="ECO:0000256" key="2">
    <source>
        <dbReference type="ARBA" id="ARBA00022842"/>
    </source>
</evidence>
<dbReference type="RefSeq" id="XP_004994652.1">
    <property type="nucleotide sequence ID" value="XM_004994595.1"/>
</dbReference>
<dbReference type="OrthoDB" id="6921389at2759"/>
<evidence type="ECO:0000313" key="5">
    <source>
        <dbReference type="Proteomes" id="UP000007799"/>
    </source>
</evidence>
<feature type="region of interest" description="Disordered" evidence="3">
    <location>
        <begin position="112"/>
        <end position="147"/>
    </location>
</feature>
<reference evidence="4" key="1">
    <citation type="submission" date="2009-08" db="EMBL/GenBank/DDBJ databases">
        <title>Annotation of Salpingoeca rosetta.</title>
        <authorList>
            <consortium name="The Broad Institute Genome Sequencing Platform"/>
            <person name="Russ C."/>
            <person name="Cuomo C."/>
            <person name="Burger G."/>
            <person name="Gray M.W."/>
            <person name="Holland P.W.H."/>
            <person name="King N."/>
            <person name="Lang F.B.F."/>
            <person name="Roger A.J."/>
            <person name="Ruiz-Trillo I."/>
            <person name="Young S.K."/>
            <person name="Zeng Q."/>
            <person name="Gargeya S."/>
            <person name="Alvarado L."/>
            <person name="Berlin A."/>
            <person name="Chapman S.B."/>
            <person name="Chen Z."/>
            <person name="Freedman E."/>
            <person name="Gellesch M."/>
            <person name="Goldberg J."/>
            <person name="Griggs A."/>
            <person name="Gujja S."/>
            <person name="Heilman E."/>
            <person name="Heiman D."/>
            <person name="Howarth C."/>
            <person name="Mehta T."/>
            <person name="Neiman D."/>
            <person name="Pearson M."/>
            <person name="Roberts A."/>
            <person name="Saif S."/>
            <person name="Shea T."/>
            <person name="Shenoy N."/>
            <person name="Sisk P."/>
            <person name="Stolte C."/>
            <person name="Sykes S."/>
            <person name="White J."/>
            <person name="Yandava C."/>
            <person name="Haas B."/>
            <person name="Nusbaum C."/>
            <person name="Birren B."/>
        </authorList>
    </citation>
    <scope>NUCLEOTIDE SEQUENCE [LARGE SCALE GENOMIC DNA]</scope>
    <source>
        <strain evidence="4">ATCC 50818</strain>
    </source>
</reference>
<dbReference type="PANTHER" id="PTHR12001:SF44">
    <property type="entry name" value="GERANYLGERANYL PYROPHOSPHATE SYNTHASE"/>
    <property type="match status" value="1"/>
</dbReference>
<evidence type="ECO:0000313" key="4">
    <source>
        <dbReference type="EMBL" id="EGD72829.1"/>
    </source>
</evidence>
<dbReference type="GO" id="GO:0004659">
    <property type="term" value="F:prenyltransferase activity"/>
    <property type="evidence" value="ECO:0007669"/>
    <property type="project" value="InterPro"/>
</dbReference>
<dbReference type="GO" id="GO:0046872">
    <property type="term" value="F:metal ion binding"/>
    <property type="evidence" value="ECO:0007669"/>
    <property type="project" value="UniProtKB-KW"/>
</dbReference>
<dbReference type="InParanoid" id="F2U7S4"/>
<dbReference type="GO" id="GO:0008299">
    <property type="term" value="P:isoprenoid biosynthetic process"/>
    <property type="evidence" value="ECO:0007669"/>
    <property type="project" value="InterPro"/>
</dbReference>
<dbReference type="InterPro" id="IPR000092">
    <property type="entry name" value="Polyprenyl_synt"/>
</dbReference>
<dbReference type="SUPFAM" id="SSF48576">
    <property type="entry name" value="Terpenoid synthases"/>
    <property type="match status" value="1"/>
</dbReference>
<dbReference type="KEGG" id="sre:PTSG_04558"/>
<gene>
    <name evidence="4" type="ORF">PTSG_04558</name>
</gene>
<organism evidence="5">
    <name type="scientific">Salpingoeca rosetta (strain ATCC 50818 / BSB-021)</name>
    <dbReference type="NCBI Taxonomy" id="946362"/>
    <lineage>
        <taxon>Eukaryota</taxon>
        <taxon>Choanoflagellata</taxon>
        <taxon>Craspedida</taxon>
        <taxon>Salpingoecidae</taxon>
        <taxon>Salpingoeca</taxon>
    </lineage>
</organism>
<sequence>MLMVVMSNDKVSAATATVAAATHDIAPATCDRSVSVSVVLADDGADRRVAVCSFPDESTGGGHYDVFLHVDKCPLQDQPAATALHHINKALETMGTSVRLTKLQFATVFPITRDDDNDKDPERDSGGVIQAQRGDPHSPSSSVAGTKVDSTAGAASAHLDWLFFAVLKPNELDDVARACRCRGHEVALLPEVRLSASAYALSSTPWLARAIRSFHPLVAGLLNTSKKTVPSFTTALDELLDYHIVDPCLYVFDNPGKGVRSKSIKALADNFQIHPHDLKSLMQSVDRFHELSLVIDDIEDHSTLRRDRPCAHLKFGIPATLNSAYFLTFKLIDSVPRLFRRHHNNTIRLLIDGTVRAHRGQGLEIYWRDNQYCPTADEYVEMVKGKTSTPFVLSCQLFFLHSTDWRVRLSSALVPPAQSICNMLGLSRFAREWLQPLHIEQRMTALFEDVGVFFQVRDDPVYWLKKGFCDDIHERKFSYPIIHMIQNRLRGYEGVLRLFYAEQAPSFDEITQALETIQQTEALQHTFDYLVALRKRIDTEARALQIQALLSLLERLSFSPPDRISTDVIEQFRPCNDNGTAKQHAH</sequence>
<accession>F2U7S4</accession>
<keyword evidence="1" id="KW-0479">Metal-binding</keyword>
<dbReference type="eggNOG" id="KOG0777">
    <property type="taxonomic scope" value="Eukaryota"/>
</dbReference>
<keyword evidence="5" id="KW-1185">Reference proteome</keyword>
<protein>
    <submittedName>
        <fullName evidence="4">Uncharacterized protein</fullName>
    </submittedName>
</protein>
<dbReference type="Proteomes" id="UP000007799">
    <property type="component" value="Unassembled WGS sequence"/>
</dbReference>
<dbReference type="Gene3D" id="1.10.600.10">
    <property type="entry name" value="Farnesyl Diphosphate Synthase"/>
    <property type="match status" value="1"/>
</dbReference>
<dbReference type="EMBL" id="GL832964">
    <property type="protein sequence ID" value="EGD72829.1"/>
    <property type="molecule type" value="Genomic_DNA"/>
</dbReference>
<proteinExistence type="predicted"/>
<name>F2U7S4_SALR5</name>
<dbReference type="PANTHER" id="PTHR12001">
    <property type="entry name" value="GERANYLGERANYL PYROPHOSPHATE SYNTHASE"/>
    <property type="match status" value="1"/>
</dbReference>
<dbReference type="GeneID" id="16075235"/>
<dbReference type="AlphaFoldDB" id="F2U7S4"/>
<dbReference type="STRING" id="946362.F2U7S4"/>
<evidence type="ECO:0000256" key="1">
    <source>
        <dbReference type="ARBA" id="ARBA00022723"/>
    </source>
</evidence>
<dbReference type="Pfam" id="PF00348">
    <property type="entry name" value="polyprenyl_synt"/>
    <property type="match status" value="2"/>
</dbReference>